<dbReference type="PANTHER" id="PTHR10359:SF18">
    <property type="entry name" value="ENDONUCLEASE III"/>
    <property type="match status" value="1"/>
</dbReference>
<dbReference type="Gene3D" id="1.10.1670.10">
    <property type="entry name" value="Helix-hairpin-Helix base-excision DNA repair enzymes (C-terminal)"/>
    <property type="match status" value="1"/>
</dbReference>
<keyword evidence="14" id="KW-0540">Nuclease</keyword>
<reference evidence="15" key="1">
    <citation type="submission" date="2012-11" db="EMBL/GenBank/DDBJ databases">
        <authorList>
            <person name="Lucero-Rivera Y.E."/>
            <person name="Tovar-Ramirez D."/>
        </authorList>
    </citation>
    <scope>NUCLEOTIDE SEQUENCE [LARGE SCALE GENOMIC DNA]</scope>
    <source>
        <strain evidence="15">Araruama</strain>
    </source>
</reference>
<dbReference type="EMBL" id="ATBP01000058">
    <property type="protein sequence ID" value="ETR73462.1"/>
    <property type="molecule type" value="Genomic_DNA"/>
</dbReference>
<dbReference type="Pfam" id="PF10576">
    <property type="entry name" value="EndIII_4Fe-2S"/>
    <property type="match status" value="1"/>
</dbReference>
<dbReference type="SMART" id="SM00525">
    <property type="entry name" value="FES"/>
    <property type="match status" value="1"/>
</dbReference>
<keyword evidence="14" id="KW-0255">Endonuclease</keyword>
<keyword evidence="7 12" id="KW-0411">Iron-sulfur</keyword>
<evidence type="ECO:0000256" key="1">
    <source>
        <dbReference type="ARBA" id="ARBA00008343"/>
    </source>
</evidence>
<evidence type="ECO:0000256" key="7">
    <source>
        <dbReference type="ARBA" id="ARBA00023014"/>
    </source>
</evidence>
<dbReference type="InterPro" id="IPR000445">
    <property type="entry name" value="HhH_motif"/>
</dbReference>
<keyword evidence="3 12" id="KW-0479">Metal-binding</keyword>
<name>A0A1V1PEX5_9BACT</name>
<keyword evidence="6 12" id="KW-0408">Iron</keyword>
<dbReference type="GO" id="GO:0051539">
    <property type="term" value="F:4 iron, 4 sulfur cluster binding"/>
    <property type="evidence" value="ECO:0007669"/>
    <property type="project" value="UniProtKB-UniRule"/>
</dbReference>
<evidence type="ECO:0000313" key="14">
    <source>
        <dbReference type="EMBL" id="ETR73462.1"/>
    </source>
</evidence>
<dbReference type="FunFam" id="1.10.340.30:FF:000001">
    <property type="entry name" value="Endonuclease III"/>
    <property type="match status" value="1"/>
</dbReference>
<keyword evidence="5 12" id="KW-0378">Hydrolase</keyword>
<evidence type="ECO:0000256" key="5">
    <source>
        <dbReference type="ARBA" id="ARBA00022801"/>
    </source>
</evidence>
<keyword evidence="8 12" id="KW-0238">DNA-binding</keyword>
<dbReference type="GO" id="GO:0006285">
    <property type="term" value="P:base-excision repair, AP site formation"/>
    <property type="evidence" value="ECO:0007669"/>
    <property type="project" value="TreeGrafter"/>
</dbReference>
<evidence type="ECO:0000256" key="6">
    <source>
        <dbReference type="ARBA" id="ARBA00023004"/>
    </source>
</evidence>
<keyword evidence="11 12" id="KW-0326">Glycosidase</keyword>
<dbReference type="PROSITE" id="PS01155">
    <property type="entry name" value="ENDONUCLEASE_III_2"/>
    <property type="match status" value="1"/>
</dbReference>
<evidence type="ECO:0000256" key="11">
    <source>
        <dbReference type="ARBA" id="ARBA00023295"/>
    </source>
</evidence>
<dbReference type="GO" id="GO:0140078">
    <property type="term" value="F:class I DNA-(apurinic or apyrimidinic site) endonuclease activity"/>
    <property type="evidence" value="ECO:0007669"/>
    <property type="project" value="UniProtKB-EC"/>
</dbReference>
<evidence type="ECO:0000256" key="12">
    <source>
        <dbReference type="HAMAP-Rule" id="MF_00942"/>
    </source>
</evidence>
<dbReference type="SMART" id="SM00478">
    <property type="entry name" value="ENDO3c"/>
    <property type="match status" value="1"/>
</dbReference>
<evidence type="ECO:0000259" key="13">
    <source>
        <dbReference type="SMART" id="SM00478"/>
    </source>
</evidence>
<feature type="binding site" evidence="12">
    <location>
        <position position="206"/>
    </location>
    <ligand>
        <name>[4Fe-4S] cluster</name>
        <dbReference type="ChEBI" id="CHEBI:49883"/>
    </ligand>
</feature>
<evidence type="ECO:0000256" key="9">
    <source>
        <dbReference type="ARBA" id="ARBA00023204"/>
    </source>
</evidence>
<evidence type="ECO:0000256" key="4">
    <source>
        <dbReference type="ARBA" id="ARBA00022763"/>
    </source>
</evidence>
<accession>A0A1V1PEX5</accession>
<evidence type="ECO:0000256" key="2">
    <source>
        <dbReference type="ARBA" id="ARBA00022485"/>
    </source>
</evidence>
<dbReference type="NCBIfam" id="TIGR01083">
    <property type="entry name" value="nth"/>
    <property type="match status" value="1"/>
</dbReference>
<dbReference type="EC" id="4.2.99.18" evidence="12"/>
<keyword evidence="10 12" id="KW-0456">Lyase</keyword>
<keyword evidence="2 12" id="KW-0004">4Fe-4S</keyword>
<dbReference type="InterPro" id="IPR003651">
    <property type="entry name" value="Endonuclease3_FeS-loop_motif"/>
</dbReference>
<dbReference type="PIRSF" id="PIRSF001435">
    <property type="entry name" value="Nth"/>
    <property type="match status" value="1"/>
</dbReference>
<dbReference type="HAMAP" id="MF_00942">
    <property type="entry name" value="Nth"/>
    <property type="match status" value="1"/>
</dbReference>
<dbReference type="Pfam" id="PF00633">
    <property type="entry name" value="HHH"/>
    <property type="match status" value="1"/>
</dbReference>
<dbReference type="GO" id="GO:0046872">
    <property type="term" value="F:metal ion binding"/>
    <property type="evidence" value="ECO:0007669"/>
    <property type="project" value="UniProtKB-KW"/>
</dbReference>
<dbReference type="CDD" id="cd00056">
    <property type="entry name" value="ENDO3c"/>
    <property type="match status" value="1"/>
</dbReference>
<dbReference type="InterPro" id="IPR011257">
    <property type="entry name" value="DNA_glycosylase"/>
</dbReference>
<evidence type="ECO:0000313" key="15">
    <source>
        <dbReference type="Proteomes" id="UP000189670"/>
    </source>
</evidence>
<dbReference type="GO" id="GO:0003677">
    <property type="term" value="F:DNA binding"/>
    <property type="evidence" value="ECO:0007669"/>
    <property type="project" value="UniProtKB-UniRule"/>
</dbReference>
<dbReference type="Proteomes" id="UP000189670">
    <property type="component" value="Unassembled WGS sequence"/>
</dbReference>
<organism evidence="14 15">
    <name type="scientific">Candidatus Magnetoglobus multicellularis str. Araruama</name>
    <dbReference type="NCBI Taxonomy" id="890399"/>
    <lineage>
        <taxon>Bacteria</taxon>
        <taxon>Pseudomonadati</taxon>
        <taxon>Thermodesulfobacteriota</taxon>
        <taxon>Desulfobacteria</taxon>
        <taxon>Desulfobacterales</taxon>
        <taxon>Desulfobacteraceae</taxon>
        <taxon>Candidatus Magnetoglobus</taxon>
    </lineage>
</organism>
<dbReference type="InterPro" id="IPR003265">
    <property type="entry name" value="HhH-GPD_domain"/>
</dbReference>
<feature type="binding site" evidence="12">
    <location>
        <position position="190"/>
    </location>
    <ligand>
        <name>[4Fe-4S] cluster</name>
        <dbReference type="ChEBI" id="CHEBI:49883"/>
    </ligand>
</feature>
<keyword evidence="9 12" id="KW-0234">DNA repair</keyword>
<dbReference type="Gene3D" id="1.10.340.30">
    <property type="entry name" value="Hypothetical protein, domain 2"/>
    <property type="match status" value="1"/>
</dbReference>
<sequence>MPIISDYRIKQIQQTLKMMYPEVKTQLYHHNAFELLIATILSAQCTDRQVNAVTPKLFHKLKTPQDFIDVKTETLEKLIYTTGFFHNKAKNIKKCCEMLQTEYDSQVPKNLKDLVRLPGVGRKTANVVLGSAFGQQTIVVDTHVGRISQRLGLTKETSPEKIESDLMTCLPKKSWNDFSLHLIHLGRQFCKASRPDCENCPLSQWCEYNQMVVLYAQSILIRSKHIWISGSQSC</sequence>
<feature type="domain" description="HhH-GPD" evidence="13">
    <location>
        <begin position="41"/>
        <end position="188"/>
    </location>
</feature>
<comment type="similarity">
    <text evidence="1 12">Belongs to the Nth/MutY family.</text>
</comment>
<dbReference type="GO" id="GO:0019104">
    <property type="term" value="F:DNA N-glycosylase activity"/>
    <property type="evidence" value="ECO:0007669"/>
    <property type="project" value="UniProtKB-UniRule"/>
</dbReference>
<dbReference type="InterPro" id="IPR005759">
    <property type="entry name" value="Nth"/>
</dbReference>
<dbReference type="SUPFAM" id="SSF48150">
    <property type="entry name" value="DNA-glycosylase"/>
    <property type="match status" value="1"/>
</dbReference>
<comment type="caution">
    <text evidence="14">The sequence shown here is derived from an EMBL/GenBank/DDBJ whole genome shotgun (WGS) entry which is preliminary data.</text>
</comment>
<proteinExistence type="inferred from homology"/>
<dbReference type="PANTHER" id="PTHR10359">
    <property type="entry name" value="A/G-SPECIFIC ADENINE GLYCOSYLASE/ENDONUCLEASE III"/>
    <property type="match status" value="1"/>
</dbReference>
<dbReference type="Pfam" id="PF00730">
    <property type="entry name" value="HhH-GPD"/>
    <property type="match status" value="1"/>
</dbReference>
<feature type="binding site" evidence="12">
    <location>
        <position position="197"/>
    </location>
    <ligand>
        <name>[4Fe-4S] cluster</name>
        <dbReference type="ChEBI" id="CHEBI:49883"/>
    </ligand>
</feature>
<dbReference type="InterPro" id="IPR023170">
    <property type="entry name" value="HhH_base_excis_C"/>
</dbReference>
<dbReference type="InterPro" id="IPR004036">
    <property type="entry name" value="Endonuclease-III-like_CS2"/>
</dbReference>
<comment type="catalytic activity">
    <reaction evidence="12">
        <text>2'-deoxyribonucleotide-(2'-deoxyribose 5'-phosphate)-2'-deoxyribonucleotide-DNA = a 3'-end 2'-deoxyribonucleotide-(2,3-dehydro-2,3-deoxyribose 5'-phosphate)-DNA + a 5'-end 5'-phospho-2'-deoxyribonucleoside-DNA + H(+)</text>
        <dbReference type="Rhea" id="RHEA:66592"/>
        <dbReference type="Rhea" id="RHEA-COMP:13180"/>
        <dbReference type="Rhea" id="RHEA-COMP:16897"/>
        <dbReference type="Rhea" id="RHEA-COMP:17067"/>
        <dbReference type="ChEBI" id="CHEBI:15378"/>
        <dbReference type="ChEBI" id="CHEBI:136412"/>
        <dbReference type="ChEBI" id="CHEBI:157695"/>
        <dbReference type="ChEBI" id="CHEBI:167181"/>
        <dbReference type="EC" id="4.2.99.18"/>
    </reaction>
</comment>
<evidence type="ECO:0000256" key="8">
    <source>
        <dbReference type="ARBA" id="ARBA00023125"/>
    </source>
</evidence>
<dbReference type="FunFam" id="1.10.1670.10:FF:000001">
    <property type="entry name" value="Endonuclease III"/>
    <property type="match status" value="1"/>
</dbReference>
<evidence type="ECO:0000256" key="3">
    <source>
        <dbReference type="ARBA" id="ARBA00022723"/>
    </source>
</evidence>
<comment type="cofactor">
    <cofactor evidence="12">
        <name>[4Fe-4S] cluster</name>
        <dbReference type="ChEBI" id="CHEBI:49883"/>
    </cofactor>
    <text evidence="12">Binds 1 [4Fe-4S] cluster.</text>
</comment>
<evidence type="ECO:0000256" key="10">
    <source>
        <dbReference type="ARBA" id="ARBA00023239"/>
    </source>
</evidence>
<gene>
    <name evidence="12" type="primary">nth</name>
    <name evidence="14" type="ORF">OMM_00940</name>
</gene>
<dbReference type="AlphaFoldDB" id="A0A1V1PEX5"/>
<keyword evidence="4 12" id="KW-0227">DNA damage</keyword>
<protein>
    <recommendedName>
        <fullName evidence="12">Endonuclease III</fullName>
        <ecNumber evidence="12">4.2.99.18</ecNumber>
    </recommendedName>
    <alternativeName>
        <fullName evidence="12">DNA-(apurinic or apyrimidinic site) lyase</fullName>
    </alternativeName>
</protein>
<feature type="binding site" evidence="12">
    <location>
        <position position="200"/>
    </location>
    <ligand>
        <name>[4Fe-4S] cluster</name>
        <dbReference type="ChEBI" id="CHEBI:49883"/>
    </ligand>
</feature>
<comment type="function">
    <text evidence="12">DNA repair enzyme that has both DNA N-glycosylase activity and AP-lyase activity. The DNA N-glycosylase activity releases various damaged pyrimidines from DNA by cleaving the N-glycosidic bond, leaving an AP (apurinic/apyrimidinic) site. The AP-lyase activity cleaves the phosphodiester bond 3' to the AP site by a beta-elimination, leaving a 3'-terminal unsaturated sugar and a product with a terminal 5'-phosphate.</text>
</comment>